<gene>
    <name evidence="1" type="ORF">TCE0_004f00401</name>
</gene>
<accession>A0A0B8N2E3</accession>
<protein>
    <submittedName>
        <fullName evidence="1">Uncharacterized protein</fullName>
    </submittedName>
</protein>
<evidence type="ECO:0000313" key="1">
    <source>
        <dbReference type="EMBL" id="GAM33480.1"/>
    </source>
</evidence>
<organism evidence="1 2">
    <name type="scientific">Talaromyces pinophilus</name>
    <name type="common">Penicillium pinophilum</name>
    <dbReference type="NCBI Taxonomy" id="128442"/>
    <lineage>
        <taxon>Eukaryota</taxon>
        <taxon>Fungi</taxon>
        <taxon>Dikarya</taxon>
        <taxon>Ascomycota</taxon>
        <taxon>Pezizomycotina</taxon>
        <taxon>Eurotiomycetes</taxon>
        <taxon>Eurotiomycetidae</taxon>
        <taxon>Eurotiales</taxon>
        <taxon>Trichocomaceae</taxon>
        <taxon>Talaromyces</taxon>
        <taxon>Talaromyces sect. Talaromyces</taxon>
    </lineage>
</organism>
<sequence length="652" mass="74060">MRPPPVLLPNKACMAVKCGTVTNIPTHRLLQYYILYSLLVLGRREGFGPDGPLLASSFAVARRIDDHDDHALRYYNDGLIEETDKGVGASRGWNSREAEEYMTSVAQKIRTSSRLGWEHVTPHEGPFEFKAPPSSSPSTSMEAEMDIPLFFRVSTMAALSTSTLLPLDNVMSLEMGKTAPGFDPINVPDVVRLRSEQDCDEAFELLMSILRQPELGLYIRHIDILRDTQFHGWYKPTPYQRYITEEDGLLLRLAVRNAGWYGADEELILNMLLQRQFDLDFSNGFHSSRARGGRHTRGSHMIQSLAALLMSVCPNLESLKIRPIGRFMKEGYPPLPIEQFLLHCTSIFNSVFLQRLRRVDLLHTDDALDNDPLYFNRYDLLYHMSLFHQLPSIEHVCVGGMEIDENGREDIAPLSSNLDKIELLHSVLPTMFLCTVISSSKTLRQFTHSVGGRATQDTGNWHMAFPAIFRALLIHRESLESLNLDTDADYSDELEQEEFEEYLCDSHELEIDETEEERKAFMNQKSVVELVFTQMGCLRNFTALRRLSIGVRCLFQMANGTTSDFASSNMPLADLLPPNLESLSIRGYQPGLNPYYDAHIHDLFQKFVAGQLGSLKEINGIKEYIPNSATVHLDDVENHPELVWIDERDAIV</sequence>
<dbReference type="SUPFAM" id="SSF52047">
    <property type="entry name" value="RNI-like"/>
    <property type="match status" value="1"/>
</dbReference>
<keyword evidence="2" id="KW-1185">Reference proteome</keyword>
<name>A0A0B8N2E3_TALPI</name>
<evidence type="ECO:0000313" key="2">
    <source>
        <dbReference type="Proteomes" id="UP000053095"/>
    </source>
</evidence>
<dbReference type="AlphaFoldDB" id="A0A0B8N2E3"/>
<reference evidence="2" key="1">
    <citation type="journal article" date="2015" name="Genome Announc.">
        <title>Draft genome sequence of Talaromyces cellulolyticus strain Y-94, a source of lignocellulosic biomass-degrading enzymes.</title>
        <authorList>
            <person name="Fujii T."/>
            <person name="Koike H."/>
            <person name="Sawayama S."/>
            <person name="Yano S."/>
            <person name="Inoue H."/>
        </authorList>
    </citation>
    <scope>NUCLEOTIDE SEQUENCE [LARGE SCALE GENOMIC DNA]</scope>
    <source>
        <strain evidence="2">Y-94</strain>
    </source>
</reference>
<dbReference type="EMBL" id="DF933800">
    <property type="protein sequence ID" value="GAM33480.1"/>
    <property type="molecule type" value="Genomic_DNA"/>
</dbReference>
<proteinExistence type="predicted"/>
<dbReference type="Proteomes" id="UP000053095">
    <property type="component" value="Unassembled WGS sequence"/>
</dbReference>